<reference evidence="2 3" key="1">
    <citation type="submission" date="2020-08" db="EMBL/GenBank/DDBJ databases">
        <title>The Agave Microbiome: Exploring the role of microbial communities in plant adaptations to desert environments.</title>
        <authorList>
            <person name="Partida-Martinez L.P."/>
        </authorList>
    </citation>
    <scope>NUCLEOTIDE SEQUENCE [LARGE SCALE GENOMIC DNA]</scope>
    <source>
        <strain evidence="2 3">AT3.9</strain>
    </source>
</reference>
<feature type="signal peptide" evidence="1">
    <location>
        <begin position="1"/>
        <end position="24"/>
    </location>
</feature>
<dbReference type="RefSeq" id="WP_183446530.1">
    <property type="nucleotide sequence ID" value="NZ_JACHWB010000001.1"/>
</dbReference>
<dbReference type="Proteomes" id="UP000532010">
    <property type="component" value="Unassembled WGS sequence"/>
</dbReference>
<organism evidence="2 3">
    <name type="scientific">Microvirga lupini</name>
    <dbReference type="NCBI Taxonomy" id="420324"/>
    <lineage>
        <taxon>Bacteria</taxon>
        <taxon>Pseudomonadati</taxon>
        <taxon>Pseudomonadota</taxon>
        <taxon>Alphaproteobacteria</taxon>
        <taxon>Hyphomicrobiales</taxon>
        <taxon>Methylobacteriaceae</taxon>
        <taxon>Microvirga</taxon>
    </lineage>
</organism>
<evidence type="ECO:0000313" key="3">
    <source>
        <dbReference type="Proteomes" id="UP000532010"/>
    </source>
</evidence>
<feature type="chain" id="PRO_5030573608" evidence="1">
    <location>
        <begin position="25"/>
        <end position="125"/>
    </location>
</feature>
<proteinExistence type="predicted"/>
<accession>A0A7W4VHI4</accession>
<evidence type="ECO:0000256" key="1">
    <source>
        <dbReference type="SAM" id="SignalP"/>
    </source>
</evidence>
<evidence type="ECO:0000313" key="2">
    <source>
        <dbReference type="EMBL" id="MBB3017334.1"/>
    </source>
</evidence>
<keyword evidence="3" id="KW-1185">Reference proteome</keyword>
<dbReference type="PROSITE" id="PS51257">
    <property type="entry name" value="PROKAR_LIPOPROTEIN"/>
    <property type="match status" value="1"/>
</dbReference>
<dbReference type="EMBL" id="JACHWB010000001">
    <property type="protein sequence ID" value="MBB3017334.1"/>
    <property type="molecule type" value="Genomic_DNA"/>
</dbReference>
<comment type="caution">
    <text evidence="2">The sequence shown here is derived from an EMBL/GenBank/DDBJ whole genome shotgun (WGS) entry which is preliminary data.</text>
</comment>
<keyword evidence="1" id="KW-0732">Signal</keyword>
<name>A0A7W4VHI4_9HYPH</name>
<dbReference type="AlphaFoldDB" id="A0A7W4VHI4"/>
<gene>
    <name evidence="2" type="ORF">FHR70_000374</name>
</gene>
<protein>
    <submittedName>
        <fullName evidence="2">Uncharacterized protein</fullName>
    </submittedName>
</protein>
<sequence length="125" mass="13501">MRPILILLATALSLGGCTTATYEAAEMSCSDYIGKPISSRIAAYGPPTSVYRINATQVGYVFKTKSTTYVGGEPYYTVNYLTGADKHHMPVRQITRVCHGVYVVHAPSDAMPVSERVIVAVRAKG</sequence>